<dbReference type="AlphaFoldDB" id="A0A1D9GQV4"/>
<proteinExistence type="predicted"/>
<dbReference type="Proteomes" id="UP000177445">
    <property type="component" value="Chromosome"/>
</dbReference>
<reference evidence="2 3" key="1">
    <citation type="submission" date="2016-10" db="EMBL/GenBank/DDBJ databases">
        <title>Marinobacter salinus sp. nov., a moderately halophilic bacterium isolated from a tidal flat environment.</title>
        <authorList>
            <person name="Park S.-J."/>
        </authorList>
    </citation>
    <scope>NUCLEOTIDE SEQUENCE [LARGE SCALE GENOMIC DNA]</scope>
    <source>
        <strain evidence="2 3">Hb8</strain>
    </source>
</reference>
<evidence type="ECO:0000259" key="1">
    <source>
        <dbReference type="PROSITE" id="PS50164"/>
    </source>
</evidence>
<accession>A0A1D9GQV4</accession>
<dbReference type="Pfam" id="PF22945">
    <property type="entry name" value="LEM-3_GIY-YIG"/>
    <property type="match status" value="1"/>
</dbReference>
<dbReference type="EMBL" id="CP017715">
    <property type="protein sequence ID" value="AOY89924.1"/>
    <property type="molecule type" value="Genomic_DNA"/>
</dbReference>
<dbReference type="RefSeq" id="WP_070973164.1">
    <property type="nucleotide sequence ID" value="NZ_CP017715.1"/>
</dbReference>
<protein>
    <recommendedName>
        <fullName evidence="1">GIY-YIG domain-containing protein</fullName>
    </recommendedName>
</protein>
<dbReference type="KEGG" id="msq:BKP64_18115"/>
<name>A0A1D9GQV4_9GAMM</name>
<organism evidence="2 3">
    <name type="scientific">Marinobacter salinus</name>
    <dbReference type="NCBI Taxonomy" id="1874317"/>
    <lineage>
        <taxon>Bacteria</taxon>
        <taxon>Pseudomonadati</taxon>
        <taxon>Pseudomonadota</taxon>
        <taxon>Gammaproteobacteria</taxon>
        <taxon>Pseudomonadales</taxon>
        <taxon>Marinobacteraceae</taxon>
        <taxon>Marinobacter</taxon>
    </lineage>
</organism>
<dbReference type="CDD" id="cd10440">
    <property type="entry name" value="GIY-YIG_COG3680"/>
    <property type="match status" value="1"/>
</dbReference>
<keyword evidence="3" id="KW-1185">Reference proteome</keyword>
<dbReference type="OrthoDB" id="67448at2"/>
<sequence>MNDYYVYVYIDPRNFEGFYYGKGKGSRKDAHLGETSDTEKSRRINAIRKEGLDPIIRVIARNLSEHDALLVEKTLLWKLGKHLTNISSGHYASNFRPHDALHKKLSGFDFQNGLYYYNVGEGTHRNWDDYLRFGFISGGQASRFRDAMLGFEKGDIFAAYLKRHGFVGIGRITEKAKPVREVYVDGRPLLQQELKCPQIAENSDDPDKSEYACLVDWISIRKRPEAYWKARSGLFTSQLVRASLDAQPLTVACLEEEFSVDFQELLI</sequence>
<evidence type="ECO:0000313" key="2">
    <source>
        <dbReference type="EMBL" id="AOY89924.1"/>
    </source>
</evidence>
<gene>
    <name evidence="2" type="ORF">BKP64_18115</name>
</gene>
<dbReference type="PROSITE" id="PS50164">
    <property type="entry name" value="GIY_YIG"/>
    <property type="match status" value="1"/>
</dbReference>
<feature type="domain" description="GIY-YIG" evidence="1">
    <location>
        <begin position="2"/>
        <end position="86"/>
    </location>
</feature>
<dbReference type="InterPro" id="IPR000305">
    <property type="entry name" value="GIY-YIG_endonuc"/>
</dbReference>
<evidence type="ECO:0000313" key="3">
    <source>
        <dbReference type="Proteomes" id="UP000177445"/>
    </source>
</evidence>